<dbReference type="EMBL" id="CM003528">
    <property type="protein sequence ID" value="RCV06464.1"/>
    <property type="molecule type" value="Genomic_DNA"/>
</dbReference>
<name>A0A368PLU2_SETIT</name>
<reference evidence="1" key="1">
    <citation type="journal article" date="2012" name="Nat. Biotechnol.">
        <title>Reference genome sequence of the model plant Setaria.</title>
        <authorList>
            <person name="Bennetzen J.L."/>
            <person name="Schmutz J."/>
            <person name="Wang H."/>
            <person name="Percifield R."/>
            <person name="Hawkins J."/>
            <person name="Pontaroli A.C."/>
            <person name="Estep M."/>
            <person name="Feng L."/>
            <person name="Vaughn J.N."/>
            <person name="Grimwood J."/>
            <person name="Jenkins J."/>
            <person name="Barry K."/>
            <person name="Lindquist E."/>
            <person name="Hellsten U."/>
            <person name="Deshpande S."/>
            <person name="Wang X."/>
            <person name="Wu X."/>
            <person name="Mitros T."/>
            <person name="Triplett J."/>
            <person name="Yang X."/>
            <person name="Ye C.Y."/>
            <person name="Mauro-Herrera M."/>
            <person name="Wang L."/>
            <person name="Li P."/>
            <person name="Sharma M."/>
            <person name="Sharma R."/>
            <person name="Ronald P.C."/>
            <person name="Panaud O."/>
            <person name="Kellogg E.A."/>
            <person name="Brutnell T.P."/>
            <person name="Doust A.N."/>
            <person name="Tuskan G.A."/>
            <person name="Rokhsar D."/>
            <person name="Devos K.M."/>
        </authorList>
    </citation>
    <scope>NUCLEOTIDE SEQUENCE [LARGE SCALE GENOMIC DNA]</scope>
    <source>
        <strain evidence="1">Yugu1</strain>
    </source>
</reference>
<sequence>MVLGALVNLALCLVCSSVELVTVLLLRGLALLAVAVVQLLRLPGQAGNAALGVTKGALDAAVELIFGVAWDVIAAVFSAFVDFLWSVAAGAAELATTAVAELLEAARDGSEVAAKALAAALEGAVDAAVAVATRLVESYVGALGQVVDSLN</sequence>
<proteinExistence type="predicted"/>
<protein>
    <submittedName>
        <fullName evidence="1">Uncharacterized protein</fullName>
    </submittedName>
</protein>
<reference evidence="1" key="2">
    <citation type="submission" date="2015-07" db="EMBL/GenBank/DDBJ databases">
        <authorList>
            <person name="Noorani M."/>
        </authorList>
    </citation>
    <scope>NUCLEOTIDE SEQUENCE</scope>
    <source>
        <strain evidence="1">Yugu1</strain>
    </source>
</reference>
<organism evidence="1">
    <name type="scientific">Setaria italica</name>
    <name type="common">Foxtail millet</name>
    <name type="synonym">Panicum italicum</name>
    <dbReference type="NCBI Taxonomy" id="4555"/>
    <lineage>
        <taxon>Eukaryota</taxon>
        <taxon>Viridiplantae</taxon>
        <taxon>Streptophyta</taxon>
        <taxon>Embryophyta</taxon>
        <taxon>Tracheophyta</taxon>
        <taxon>Spermatophyta</taxon>
        <taxon>Magnoliopsida</taxon>
        <taxon>Liliopsida</taxon>
        <taxon>Poales</taxon>
        <taxon>Poaceae</taxon>
        <taxon>PACMAD clade</taxon>
        <taxon>Panicoideae</taxon>
        <taxon>Panicodae</taxon>
        <taxon>Paniceae</taxon>
        <taxon>Cenchrinae</taxon>
        <taxon>Setaria</taxon>
    </lineage>
</organism>
<evidence type="ECO:0000313" key="1">
    <source>
        <dbReference type="EMBL" id="RCV06464.1"/>
    </source>
</evidence>
<accession>A0A368PLU2</accession>
<dbReference type="OrthoDB" id="691189at2759"/>
<gene>
    <name evidence="1" type="ORF">SETIT_1G164600v2</name>
</gene>
<dbReference type="AlphaFoldDB" id="A0A368PLU2"/>